<dbReference type="PROSITE" id="PS00198">
    <property type="entry name" value="4FE4S_FER_1"/>
    <property type="match status" value="2"/>
</dbReference>
<keyword evidence="2 6" id="KW-0479">Metal-binding</keyword>
<evidence type="ECO:0000256" key="7">
    <source>
        <dbReference type="SAM" id="MobiDB-lite"/>
    </source>
</evidence>
<evidence type="ECO:0000256" key="4">
    <source>
        <dbReference type="ARBA" id="ARBA00023004"/>
    </source>
</evidence>
<dbReference type="InterPro" id="IPR012257">
    <property type="entry name" value="Glc_ox_4Fe-4S"/>
</dbReference>
<dbReference type="EMBL" id="JBHSNM010000008">
    <property type="protein sequence ID" value="MFC5571447.1"/>
    <property type="molecule type" value="Genomic_DNA"/>
</dbReference>
<comment type="cofactor">
    <cofactor evidence="6">
        <name>[4Fe-4S] cluster</name>
        <dbReference type="ChEBI" id="CHEBI:49883"/>
    </cofactor>
    <text evidence="6">Binds 2 [4Fe-4S] clusters.</text>
</comment>
<organism evidence="9 10">
    <name type="scientific">Lysobacter yangpyeongensis</name>
    <dbReference type="NCBI Taxonomy" id="346182"/>
    <lineage>
        <taxon>Bacteria</taxon>
        <taxon>Pseudomonadati</taxon>
        <taxon>Pseudomonadota</taxon>
        <taxon>Gammaproteobacteria</taxon>
        <taxon>Lysobacterales</taxon>
        <taxon>Lysobacteraceae</taxon>
        <taxon>Lysobacter</taxon>
    </lineage>
</organism>
<keyword evidence="6" id="KW-0249">Electron transport</keyword>
<evidence type="ECO:0000256" key="1">
    <source>
        <dbReference type="ARBA" id="ARBA00022485"/>
    </source>
</evidence>
<evidence type="ECO:0000313" key="9">
    <source>
        <dbReference type="EMBL" id="MFC5571447.1"/>
    </source>
</evidence>
<dbReference type="SUPFAM" id="SSF46548">
    <property type="entry name" value="alpha-helical ferredoxin"/>
    <property type="match status" value="1"/>
</dbReference>
<dbReference type="PANTHER" id="PTHR32479">
    <property type="entry name" value="GLYCOLATE OXIDASE IRON-SULFUR SUBUNIT"/>
    <property type="match status" value="1"/>
</dbReference>
<dbReference type="Proteomes" id="UP001596036">
    <property type="component" value="Unassembled WGS sequence"/>
</dbReference>
<feature type="compositionally biased region" description="Pro residues" evidence="7">
    <location>
        <begin position="147"/>
        <end position="158"/>
    </location>
</feature>
<evidence type="ECO:0000256" key="5">
    <source>
        <dbReference type="ARBA" id="ARBA00023014"/>
    </source>
</evidence>
<dbReference type="RefSeq" id="WP_386756075.1">
    <property type="nucleotide sequence ID" value="NZ_JBHSNM010000008.1"/>
</dbReference>
<dbReference type="InterPro" id="IPR017896">
    <property type="entry name" value="4Fe4S_Fe-S-bd"/>
</dbReference>
<evidence type="ECO:0000256" key="3">
    <source>
        <dbReference type="ARBA" id="ARBA00022737"/>
    </source>
</evidence>
<sequence>MSPTGRAPAESTPVGLLALADRCVQCGLCLPACPTYSLAKTEPESPRGRIALARAWELGTLAPTPTADAHLDHCLGCRSCEAVCPAGVAYGELLVAARTRQRARRGGTWLAHALEWLAGHPRWLAAGLRLYRWSFPLLPRGWRRLPRPPAPRRAPAAPPQRQAGQPVTLFSGCVARAYETGLHEAATRLCDAAGTTLTTVSAQTCCGALHAHAGDAARATRLGAANRAAFPDTATVVLTLASGCHEALAQALSGEASVVDAIVFLHERADRLHFGPSSERVALHVPCTQRNVVKSAAALRALLARVPGLEVVELTAGHGCCGAAGMQMVLDPQRAAAYRDPLVAAFERSGASRLLSANIGCRLHLANATPLPVQHPLEFLATCLA</sequence>
<keyword evidence="4 6" id="KW-0408">Iron</keyword>
<dbReference type="PROSITE" id="PS51379">
    <property type="entry name" value="4FE4S_FER_2"/>
    <property type="match status" value="2"/>
</dbReference>
<evidence type="ECO:0000256" key="6">
    <source>
        <dbReference type="PIRNR" id="PIRNR000139"/>
    </source>
</evidence>
<proteinExistence type="predicted"/>
<dbReference type="Pfam" id="PF13183">
    <property type="entry name" value="Fer4_8"/>
    <property type="match status" value="1"/>
</dbReference>
<feature type="domain" description="4Fe-4S ferredoxin-type" evidence="8">
    <location>
        <begin position="14"/>
        <end position="43"/>
    </location>
</feature>
<evidence type="ECO:0000259" key="8">
    <source>
        <dbReference type="PROSITE" id="PS51379"/>
    </source>
</evidence>
<keyword evidence="3" id="KW-0677">Repeat</keyword>
<dbReference type="PIRSF" id="PIRSF000139">
    <property type="entry name" value="Glc_ox_4Fe-4S"/>
    <property type="match status" value="1"/>
</dbReference>
<protein>
    <recommendedName>
        <fullName evidence="6">Glycolate oxidase iron-sulfur subunit</fullName>
        <ecNumber evidence="6">1.1.99.14</ecNumber>
    </recommendedName>
</protein>
<evidence type="ECO:0000313" key="10">
    <source>
        <dbReference type="Proteomes" id="UP001596036"/>
    </source>
</evidence>
<dbReference type="InterPro" id="IPR009051">
    <property type="entry name" value="Helical_ferredxn"/>
</dbReference>
<feature type="domain" description="4Fe-4S ferredoxin-type" evidence="8">
    <location>
        <begin position="63"/>
        <end position="94"/>
    </location>
</feature>
<comment type="catalytic activity">
    <reaction evidence="6">
        <text>glycolate + A = glyoxylate + AH2</text>
        <dbReference type="Rhea" id="RHEA:21264"/>
        <dbReference type="ChEBI" id="CHEBI:13193"/>
        <dbReference type="ChEBI" id="CHEBI:17499"/>
        <dbReference type="ChEBI" id="CHEBI:29805"/>
        <dbReference type="ChEBI" id="CHEBI:36655"/>
        <dbReference type="EC" id="1.1.99.14"/>
    </reaction>
</comment>
<feature type="region of interest" description="Disordered" evidence="7">
    <location>
        <begin position="144"/>
        <end position="164"/>
    </location>
</feature>
<gene>
    <name evidence="9" type="ORF">ACFPN1_15405</name>
</gene>
<dbReference type="InterPro" id="IPR004017">
    <property type="entry name" value="Cys_rich_dom"/>
</dbReference>
<comment type="catalytic activity">
    <reaction evidence="6">
        <text>(R)-lactate + A = pyruvate + AH2</text>
        <dbReference type="Rhea" id="RHEA:15089"/>
        <dbReference type="ChEBI" id="CHEBI:13193"/>
        <dbReference type="ChEBI" id="CHEBI:15361"/>
        <dbReference type="ChEBI" id="CHEBI:16004"/>
        <dbReference type="ChEBI" id="CHEBI:17499"/>
    </reaction>
</comment>
<keyword evidence="5 6" id="KW-0411">Iron-sulfur</keyword>
<name>A0ABW0SQT7_9GAMM</name>
<dbReference type="EC" id="1.1.99.14" evidence="6"/>
<keyword evidence="10" id="KW-1185">Reference proteome</keyword>
<dbReference type="Gene3D" id="1.10.1060.10">
    <property type="entry name" value="Alpha-helical ferredoxin"/>
    <property type="match status" value="1"/>
</dbReference>
<reference evidence="10" key="1">
    <citation type="journal article" date="2019" name="Int. J. Syst. Evol. Microbiol.">
        <title>The Global Catalogue of Microorganisms (GCM) 10K type strain sequencing project: providing services to taxonomists for standard genome sequencing and annotation.</title>
        <authorList>
            <consortium name="The Broad Institute Genomics Platform"/>
            <consortium name="The Broad Institute Genome Sequencing Center for Infectious Disease"/>
            <person name="Wu L."/>
            <person name="Ma J."/>
        </authorList>
    </citation>
    <scope>NUCLEOTIDE SEQUENCE [LARGE SCALE GENOMIC DNA]</scope>
    <source>
        <strain evidence="10">KACC 11407</strain>
    </source>
</reference>
<keyword evidence="6" id="KW-0813">Transport</keyword>
<keyword evidence="1 6" id="KW-0004">4Fe-4S</keyword>
<accession>A0ABW0SQT7</accession>
<dbReference type="Pfam" id="PF02754">
    <property type="entry name" value="CCG"/>
    <property type="match status" value="2"/>
</dbReference>
<comment type="function">
    <text evidence="6">Component of a complex that catalyzes the oxidation of glycolate to glyoxylate.</text>
</comment>
<comment type="caution">
    <text evidence="9">The sequence shown here is derived from an EMBL/GenBank/DDBJ whole genome shotgun (WGS) entry which is preliminary data.</text>
</comment>
<evidence type="ECO:0000256" key="2">
    <source>
        <dbReference type="ARBA" id="ARBA00022723"/>
    </source>
</evidence>
<dbReference type="InterPro" id="IPR017900">
    <property type="entry name" value="4Fe4S_Fe_S_CS"/>
</dbReference>